<keyword evidence="3" id="KW-0472">Membrane</keyword>
<dbReference type="InterPro" id="IPR052023">
    <property type="entry name" value="Histidine_kinase_KdpD"/>
</dbReference>
<evidence type="ECO:0000256" key="3">
    <source>
        <dbReference type="SAM" id="Phobius"/>
    </source>
</evidence>
<keyword evidence="5" id="KW-0418">Kinase</keyword>
<dbReference type="GO" id="GO:0000155">
    <property type="term" value="F:phosphorelay sensor kinase activity"/>
    <property type="evidence" value="ECO:0007669"/>
    <property type="project" value="InterPro"/>
</dbReference>
<organism evidence="5 6">
    <name type="scientific">Flavivirga eckloniae</name>
    <dbReference type="NCBI Taxonomy" id="1803846"/>
    <lineage>
        <taxon>Bacteria</taxon>
        <taxon>Pseudomonadati</taxon>
        <taxon>Bacteroidota</taxon>
        <taxon>Flavobacteriia</taxon>
        <taxon>Flavobacteriales</taxon>
        <taxon>Flavobacteriaceae</taxon>
        <taxon>Flavivirga</taxon>
    </lineage>
</organism>
<evidence type="ECO:0000256" key="2">
    <source>
        <dbReference type="ARBA" id="ARBA00012438"/>
    </source>
</evidence>
<dbReference type="GO" id="GO:0005886">
    <property type="term" value="C:plasma membrane"/>
    <property type="evidence" value="ECO:0007669"/>
    <property type="project" value="TreeGrafter"/>
</dbReference>
<feature type="domain" description="Histidine kinase" evidence="4">
    <location>
        <begin position="358"/>
        <end position="577"/>
    </location>
</feature>
<dbReference type="InterPro" id="IPR036097">
    <property type="entry name" value="HisK_dim/P_sf"/>
</dbReference>
<dbReference type="SUPFAM" id="SSF48452">
    <property type="entry name" value="TPR-like"/>
    <property type="match status" value="2"/>
</dbReference>
<dbReference type="SMART" id="SM00387">
    <property type="entry name" value="HATPase_c"/>
    <property type="match status" value="1"/>
</dbReference>
<dbReference type="AlphaFoldDB" id="A0A2K9PUI5"/>
<name>A0A2K9PUI5_9FLAO</name>
<proteinExistence type="predicted"/>
<dbReference type="SUPFAM" id="SSF47384">
    <property type="entry name" value="Homodimeric domain of signal transducing histidine kinase"/>
    <property type="match status" value="1"/>
</dbReference>
<dbReference type="PANTHER" id="PTHR45569">
    <property type="entry name" value="SENSOR PROTEIN KDPD"/>
    <property type="match status" value="1"/>
</dbReference>
<reference evidence="5 6" key="1">
    <citation type="submission" date="2018-01" db="EMBL/GenBank/DDBJ databases">
        <title>Complete genome sequence of Flavivirga eckloniae ECD14 isolated from seaweed Ecklonia cava.</title>
        <authorList>
            <person name="Lee J.H."/>
            <person name="Baik K.S."/>
            <person name="Seong C.N."/>
        </authorList>
    </citation>
    <scope>NUCLEOTIDE SEQUENCE [LARGE SCALE GENOMIC DNA]</scope>
    <source>
        <strain evidence="5 6">ECD14</strain>
    </source>
</reference>
<comment type="catalytic activity">
    <reaction evidence="1">
        <text>ATP + protein L-histidine = ADP + protein N-phospho-L-histidine.</text>
        <dbReference type="EC" id="2.7.13.3"/>
    </reaction>
</comment>
<dbReference type="Gene3D" id="3.30.565.10">
    <property type="entry name" value="Histidine kinase-like ATPase, C-terminal domain"/>
    <property type="match status" value="1"/>
</dbReference>
<evidence type="ECO:0000313" key="6">
    <source>
        <dbReference type="Proteomes" id="UP000235826"/>
    </source>
</evidence>
<dbReference type="KEGG" id="fek:C1H87_16410"/>
<evidence type="ECO:0000313" key="5">
    <source>
        <dbReference type="EMBL" id="AUP80207.1"/>
    </source>
</evidence>
<dbReference type="InterPro" id="IPR004358">
    <property type="entry name" value="Sig_transdc_His_kin-like_C"/>
</dbReference>
<dbReference type="EC" id="2.7.13.3" evidence="2"/>
<dbReference type="SMART" id="SM00028">
    <property type="entry name" value="TPR"/>
    <property type="match status" value="3"/>
</dbReference>
<dbReference type="PANTHER" id="PTHR45569:SF1">
    <property type="entry name" value="SENSOR PROTEIN KDPD"/>
    <property type="match status" value="1"/>
</dbReference>
<evidence type="ECO:0000256" key="1">
    <source>
        <dbReference type="ARBA" id="ARBA00000085"/>
    </source>
</evidence>
<dbReference type="Pfam" id="PF02518">
    <property type="entry name" value="HATPase_c"/>
    <property type="match status" value="1"/>
</dbReference>
<dbReference type="InterPro" id="IPR036890">
    <property type="entry name" value="HATPase_C_sf"/>
</dbReference>
<dbReference type="PROSITE" id="PS50109">
    <property type="entry name" value="HIS_KIN"/>
    <property type="match status" value="1"/>
</dbReference>
<protein>
    <recommendedName>
        <fullName evidence="2">histidine kinase</fullName>
        <ecNumber evidence="2">2.7.13.3</ecNumber>
    </recommendedName>
</protein>
<dbReference type="RefSeq" id="WP_102756859.1">
    <property type="nucleotide sequence ID" value="NZ_CP025791.1"/>
</dbReference>
<dbReference type="SUPFAM" id="SSF55874">
    <property type="entry name" value="ATPase domain of HSP90 chaperone/DNA topoisomerase II/histidine kinase"/>
    <property type="match status" value="1"/>
</dbReference>
<keyword evidence="3" id="KW-0812">Transmembrane</keyword>
<dbReference type="InterPro" id="IPR003594">
    <property type="entry name" value="HATPase_dom"/>
</dbReference>
<dbReference type="EMBL" id="CP025791">
    <property type="protein sequence ID" value="AUP80207.1"/>
    <property type="molecule type" value="Genomic_DNA"/>
</dbReference>
<dbReference type="Gene3D" id="1.10.287.130">
    <property type="match status" value="1"/>
</dbReference>
<accession>A0A2K9PUI5</accession>
<keyword evidence="3" id="KW-1133">Transmembrane helix</keyword>
<keyword evidence="6" id="KW-1185">Reference proteome</keyword>
<gene>
    <name evidence="5" type="ORF">C1H87_16410</name>
</gene>
<dbReference type="Proteomes" id="UP000235826">
    <property type="component" value="Chromosome"/>
</dbReference>
<dbReference type="Gene3D" id="1.25.40.10">
    <property type="entry name" value="Tetratricopeptide repeat domain"/>
    <property type="match status" value="2"/>
</dbReference>
<dbReference type="InterPro" id="IPR019734">
    <property type="entry name" value="TPR_rpt"/>
</dbReference>
<feature type="transmembrane region" description="Helical" evidence="3">
    <location>
        <begin position="309"/>
        <end position="328"/>
    </location>
</feature>
<sequence length="580" mass="67578">MVEIKLLIISLLFLHFTPSLLLKDQSGENLLDTQIKKKIKEFSSEINFCKASQFFIKKNWDSTLVYSMKQLSQTNNSDLTDYCYYYRGISFKQKKLLEEAKKELNKISGNFSFYHKVRLSLGEILLSQNEFKKAINYFLEIEKLPENIDFGFKRSVVLHNLGISYLHLNQFDKAERYLLKSSELHVLEKDTIVLIGSYADLANLYYVQYKDSQAIPYFEKAYHLSKTINDFDLKRKTALNMAVVEENRKNFKQALIYRKEFEKWKDSLSDQNKVWEIAQFEKKHAINQKQKEITLLEIENTHKAKERNWLFYSCVALLLLLGIGSLLYNQKIKSNKIILAQKAELNNLNATKDKLFSVVSHDLRSAVNALKKSNTKLSENLETKNIEKLGKLLKKNSAIANGTYNLLDNLLHWALLQTKQPYFKKELLRLFYIVEQTAYNYKSLMLDKNIHFENLVFKDDWAFVDQESLKIVLRNLLDNAIKFSKQDGLIKIYTLNKNDVYCDLVIEDTGLGINDETRQELLKETVMLSKKRNENSIGTGLGLQLCKSMVKKNDGKFMIESEEEKGTKIIVSLHKNQKNG</sequence>
<evidence type="ECO:0000259" key="4">
    <source>
        <dbReference type="PROSITE" id="PS50109"/>
    </source>
</evidence>
<dbReference type="OrthoDB" id="9781208at2"/>
<dbReference type="InterPro" id="IPR011990">
    <property type="entry name" value="TPR-like_helical_dom_sf"/>
</dbReference>
<dbReference type="PRINTS" id="PR00344">
    <property type="entry name" value="BCTRLSENSOR"/>
</dbReference>
<dbReference type="InterPro" id="IPR005467">
    <property type="entry name" value="His_kinase_dom"/>
</dbReference>
<keyword evidence="5" id="KW-0808">Transferase</keyword>